<evidence type="ECO:0000313" key="4">
    <source>
        <dbReference type="Proteomes" id="UP000318017"/>
    </source>
</evidence>
<organism evidence="3 4">
    <name type="scientific">Aureliella helgolandensis</name>
    <dbReference type="NCBI Taxonomy" id="2527968"/>
    <lineage>
        <taxon>Bacteria</taxon>
        <taxon>Pseudomonadati</taxon>
        <taxon>Planctomycetota</taxon>
        <taxon>Planctomycetia</taxon>
        <taxon>Pirellulales</taxon>
        <taxon>Pirellulaceae</taxon>
        <taxon>Aureliella</taxon>
    </lineage>
</organism>
<dbReference type="OrthoDB" id="240474at2"/>
<gene>
    <name evidence="3" type="ORF">Q31a_56220</name>
</gene>
<protein>
    <submittedName>
        <fullName evidence="3">Uncharacterized protein</fullName>
    </submittedName>
</protein>
<feature type="compositionally biased region" description="Low complexity" evidence="1">
    <location>
        <begin position="519"/>
        <end position="548"/>
    </location>
</feature>
<feature type="region of interest" description="Disordered" evidence="1">
    <location>
        <begin position="519"/>
        <end position="587"/>
    </location>
</feature>
<feature type="compositionally biased region" description="Basic and acidic residues" evidence="1">
    <location>
        <begin position="143"/>
        <end position="159"/>
    </location>
</feature>
<keyword evidence="4" id="KW-1185">Reference proteome</keyword>
<dbReference type="KEGG" id="ahel:Q31a_56220"/>
<evidence type="ECO:0000256" key="1">
    <source>
        <dbReference type="SAM" id="MobiDB-lite"/>
    </source>
</evidence>
<keyword evidence="2" id="KW-1133">Transmembrane helix</keyword>
<sequence>MVRLRSERWYSSDGQSRSRQRVASNVAGSRRLLSLCFLLALVIVMMQKSTDPRYVRQAFKALGVPLDSASTEQELNRVPPPAGTVPLPPVPLPPTTAGEHAALAQSSAELWQLTCNDLVPRLLQDATATQIASLARSWFGTPPEHKNAATPPVERRAEAPLENSSLQDESTRRLEQLWDDFQQSSAQGDRLPTSPDSAQQAVSTQQAWSPQFERFRREWQQWWQELNQGVGSEASSVSEEFRRSITTYLDGRLVEGTEDGTVWKSSEAVAFWRLLQRPAAPAAPQSLSQPPLANTLQLESTAGDLKGSQVRYRGSVHRAEQRQRINELSGSAVDYWQLWMRGEDEASQPVSVYTLDPVARHLTHAGSPSGAAAIPIEVIGVVGKRLAYASESGVQVAPTLFASSLQLLETHSENNLKTAEPAAIRRDLLWAGLLGLLASGLVLTPILSNWKRRSTRRLPQSPASRPGNINVGAKSTDASRRPPPSTLGGWCILLLAQQLWLGGEAVQVHAEDLLTTASSQPAASQPAAPQPAVSQSAVSQSAGPAQQPTLRLGMPGPNGNPDRRKQDTPQASEGLPVGPVPPWGNSDASSLSALNSLARQKLEPIFSPKFGQEVETYLAGGNPPVPVGVLQTMRSLTQLGWQRVNNLPTLEFNGLENASASDRLEPRAIAGFVVSVSPVSLTEEQQSWYAVRNERLYHLQLEVVPDFLRTEPDSLLAGAARSNSRVRDDPQGSGEQPPKSSTTAAAQSVDVFCASVPSFWLGGGTLRQPARLQGLVWRHSEGQGAVDATEAELPTCLFAAPPQWLLPQSVSQADLKPAIPTTLRELGEQGWDLAQTDLVRSRNQRGLQQDEASAFYSMLRIVRTETPPNAGPATTGQPVEPRPDQLTPQNALAEPRDSLGERVRWRVRLVSCSIIPVSAPADRKALGKDEYFQIDGFVELGNQRILYAMPGSDLAENGDTEFVEFEGEFPITIVLSGGSELVEAQRGTEGELSWDLGGYAWLEGRFYRLWSYHSEMLEQTQAAARQAAPLVVAAKLTQATPPIRVTSAPIGWFGYGLAGATLCFLGVLLYFVFSPDASRRHRRSPRIT</sequence>
<feature type="region of interest" description="Disordered" evidence="1">
    <location>
        <begin position="139"/>
        <end position="170"/>
    </location>
</feature>
<evidence type="ECO:0000256" key="2">
    <source>
        <dbReference type="SAM" id="Phobius"/>
    </source>
</evidence>
<reference evidence="3 4" key="1">
    <citation type="submission" date="2019-02" db="EMBL/GenBank/DDBJ databases">
        <title>Deep-cultivation of Planctomycetes and their phenomic and genomic characterization uncovers novel biology.</title>
        <authorList>
            <person name="Wiegand S."/>
            <person name="Jogler M."/>
            <person name="Boedeker C."/>
            <person name="Pinto D."/>
            <person name="Vollmers J."/>
            <person name="Rivas-Marin E."/>
            <person name="Kohn T."/>
            <person name="Peeters S.H."/>
            <person name="Heuer A."/>
            <person name="Rast P."/>
            <person name="Oberbeckmann S."/>
            <person name="Bunk B."/>
            <person name="Jeske O."/>
            <person name="Meyerdierks A."/>
            <person name="Storesund J.E."/>
            <person name="Kallscheuer N."/>
            <person name="Luecker S."/>
            <person name="Lage O.M."/>
            <person name="Pohl T."/>
            <person name="Merkel B.J."/>
            <person name="Hornburger P."/>
            <person name="Mueller R.-W."/>
            <person name="Bruemmer F."/>
            <person name="Labrenz M."/>
            <person name="Spormann A.M."/>
            <person name="Op den Camp H."/>
            <person name="Overmann J."/>
            <person name="Amann R."/>
            <person name="Jetten M.S.M."/>
            <person name="Mascher T."/>
            <person name="Medema M.H."/>
            <person name="Devos D.P."/>
            <person name="Kaster A.-K."/>
            <person name="Ovreas L."/>
            <person name="Rohde M."/>
            <person name="Galperin M.Y."/>
            <person name="Jogler C."/>
        </authorList>
    </citation>
    <scope>NUCLEOTIDE SEQUENCE [LARGE SCALE GENOMIC DNA]</scope>
    <source>
        <strain evidence="3 4">Q31a</strain>
    </source>
</reference>
<evidence type="ECO:0000313" key="3">
    <source>
        <dbReference type="EMBL" id="QDV27234.1"/>
    </source>
</evidence>
<feature type="region of interest" description="Disordered" evidence="1">
    <location>
        <begin position="718"/>
        <end position="744"/>
    </location>
</feature>
<dbReference type="EMBL" id="CP036298">
    <property type="protein sequence ID" value="QDV27234.1"/>
    <property type="molecule type" value="Genomic_DNA"/>
</dbReference>
<feature type="compositionally biased region" description="Polar residues" evidence="1">
    <location>
        <begin position="12"/>
        <end position="23"/>
    </location>
</feature>
<accession>A0A518GF61</accession>
<proteinExistence type="predicted"/>
<feature type="compositionally biased region" description="Basic and acidic residues" evidence="1">
    <location>
        <begin position="1"/>
        <end position="10"/>
    </location>
</feature>
<dbReference type="Proteomes" id="UP000318017">
    <property type="component" value="Chromosome"/>
</dbReference>
<name>A0A518GF61_9BACT</name>
<keyword evidence="2" id="KW-0472">Membrane</keyword>
<feature type="region of interest" description="Disordered" evidence="1">
    <location>
        <begin position="454"/>
        <end position="483"/>
    </location>
</feature>
<feature type="region of interest" description="Disordered" evidence="1">
    <location>
        <begin position="1"/>
        <end position="23"/>
    </location>
</feature>
<feature type="transmembrane region" description="Helical" evidence="2">
    <location>
        <begin position="1052"/>
        <end position="1073"/>
    </location>
</feature>
<keyword evidence="2" id="KW-0812">Transmembrane</keyword>
<feature type="region of interest" description="Disordered" evidence="1">
    <location>
        <begin position="865"/>
        <end position="891"/>
    </location>
</feature>
<dbReference type="RefSeq" id="WP_145084315.1">
    <property type="nucleotide sequence ID" value="NZ_CP036298.1"/>
</dbReference>
<dbReference type="AlphaFoldDB" id="A0A518GF61"/>